<dbReference type="AlphaFoldDB" id="A0AAV9GN26"/>
<organism evidence="2 3">
    <name type="scientific">Podospora aff. communis PSN243</name>
    <dbReference type="NCBI Taxonomy" id="3040156"/>
    <lineage>
        <taxon>Eukaryota</taxon>
        <taxon>Fungi</taxon>
        <taxon>Dikarya</taxon>
        <taxon>Ascomycota</taxon>
        <taxon>Pezizomycotina</taxon>
        <taxon>Sordariomycetes</taxon>
        <taxon>Sordariomycetidae</taxon>
        <taxon>Sordariales</taxon>
        <taxon>Podosporaceae</taxon>
        <taxon>Podospora</taxon>
    </lineage>
</organism>
<evidence type="ECO:0000256" key="1">
    <source>
        <dbReference type="SAM" id="SignalP"/>
    </source>
</evidence>
<reference evidence="2" key="2">
    <citation type="submission" date="2023-05" db="EMBL/GenBank/DDBJ databases">
        <authorList>
            <consortium name="Lawrence Berkeley National Laboratory"/>
            <person name="Steindorff A."/>
            <person name="Hensen N."/>
            <person name="Bonometti L."/>
            <person name="Westerberg I."/>
            <person name="Brannstrom I.O."/>
            <person name="Guillou S."/>
            <person name="Cros-Aarteil S."/>
            <person name="Calhoun S."/>
            <person name="Haridas S."/>
            <person name="Kuo A."/>
            <person name="Mondo S."/>
            <person name="Pangilinan J."/>
            <person name="Riley R."/>
            <person name="Labutti K."/>
            <person name="Andreopoulos B."/>
            <person name="Lipzen A."/>
            <person name="Chen C."/>
            <person name="Yanf M."/>
            <person name="Daum C."/>
            <person name="Ng V."/>
            <person name="Clum A."/>
            <person name="Ohm R."/>
            <person name="Martin F."/>
            <person name="Silar P."/>
            <person name="Natvig D."/>
            <person name="Lalanne C."/>
            <person name="Gautier V."/>
            <person name="Ament-Velasquez S.L."/>
            <person name="Kruys A."/>
            <person name="Hutchinson M.I."/>
            <person name="Powell A.J."/>
            <person name="Barry K."/>
            <person name="Miller A.N."/>
            <person name="Grigoriev I.V."/>
            <person name="Debuchy R."/>
            <person name="Gladieux P."/>
            <person name="Thoren M.H."/>
            <person name="Johannesson H."/>
        </authorList>
    </citation>
    <scope>NUCLEOTIDE SEQUENCE</scope>
    <source>
        <strain evidence="2">PSN243</strain>
    </source>
</reference>
<feature type="chain" id="PRO_5043922683" evidence="1">
    <location>
        <begin position="17"/>
        <end position="188"/>
    </location>
</feature>
<name>A0AAV9GN26_9PEZI</name>
<gene>
    <name evidence="2" type="ORF">QBC34DRAFT_438450</name>
</gene>
<keyword evidence="1" id="KW-0732">Signal</keyword>
<dbReference type="EMBL" id="MU865938">
    <property type="protein sequence ID" value="KAK4449352.1"/>
    <property type="molecule type" value="Genomic_DNA"/>
</dbReference>
<protein>
    <submittedName>
        <fullName evidence="2">Uncharacterized protein</fullName>
    </submittedName>
</protein>
<reference evidence="2" key="1">
    <citation type="journal article" date="2023" name="Mol. Phylogenet. Evol.">
        <title>Genome-scale phylogeny and comparative genomics of the fungal order Sordariales.</title>
        <authorList>
            <person name="Hensen N."/>
            <person name="Bonometti L."/>
            <person name="Westerberg I."/>
            <person name="Brannstrom I.O."/>
            <person name="Guillou S."/>
            <person name="Cros-Aarteil S."/>
            <person name="Calhoun S."/>
            <person name="Haridas S."/>
            <person name="Kuo A."/>
            <person name="Mondo S."/>
            <person name="Pangilinan J."/>
            <person name="Riley R."/>
            <person name="LaButti K."/>
            <person name="Andreopoulos B."/>
            <person name="Lipzen A."/>
            <person name="Chen C."/>
            <person name="Yan M."/>
            <person name="Daum C."/>
            <person name="Ng V."/>
            <person name="Clum A."/>
            <person name="Steindorff A."/>
            <person name="Ohm R.A."/>
            <person name="Martin F."/>
            <person name="Silar P."/>
            <person name="Natvig D.O."/>
            <person name="Lalanne C."/>
            <person name="Gautier V."/>
            <person name="Ament-Velasquez S.L."/>
            <person name="Kruys A."/>
            <person name="Hutchinson M.I."/>
            <person name="Powell A.J."/>
            <person name="Barry K."/>
            <person name="Miller A.N."/>
            <person name="Grigoriev I.V."/>
            <person name="Debuchy R."/>
            <person name="Gladieux P."/>
            <person name="Hiltunen Thoren M."/>
            <person name="Johannesson H."/>
        </authorList>
    </citation>
    <scope>NUCLEOTIDE SEQUENCE</scope>
    <source>
        <strain evidence="2">PSN243</strain>
    </source>
</reference>
<evidence type="ECO:0000313" key="3">
    <source>
        <dbReference type="Proteomes" id="UP001321760"/>
    </source>
</evidence>
<evidence type="ECO:0000313" key="2">
    <source>
        <dbReference type="EMBL" id="KAK4449352.1"/>
    </source>
</evidence>
<sequence length="188" mass="20426">MKWTLAAAFLAARGLASPVPAPDVDAYRLRVISSEKSLNGQILAVQDGLIGVFKSVKAPTLVVYASPAARSDQVILHTYPTSDKVLALVGENDLLNLSTLEDPTVKGLRPNSTLDWSFSMDRRAPPAAETGRPDTSNHLMYTKRAGKWVAMPHGGKGDYVIKFRGTDGDSMIIAVDLPAQIVYERIEY</sequence>
<feature type="signal peptide" evidence="1">
    <location>
        <begin position="1"/>
        <end position="16"/>
    </location>
</feature>
<dbReference type="Proteomes" id="UP001321760">
    <property type="component" value="Unassembled WGS sequence"/>
</dbReference>
<keyword evidence="3" id="KW-1185">Reference proteome</keyword>
<comment type="caution">
    <text evidence="2">The sequence shown here is derived from an EMBL/GenBank/DDBJ whole genome shotgun (WGS) entry which is preliminary data.</text>
</comment>
<accession>A0AAV9GN26</accession>
<proteinExistence type="predicted"/>